<evidence type="ECO:0000313" key="1">
    <source>
        <dbReference type="EMBL" id="CAG8846586.1"/>
    </source>
</evidence>
<name>A0ABN7X4Y6_GIGMA</name>
<gene>
    <name evidence="1" type="ORF">GMARGA_LOCUS38235</name>
</gene>
<keyword evidence="2" id="KW-1185">Reference proteome</keyword>
<dbReference type="Proteomes" id="UP000789901">
    <property type="component" value="Unassembled WGS sequence"/>
</dbReference>
<dbReference type="EMBL" id="CAJVQB010084160">
    <property type="protein sequence ID" value="CAG8846586.1"/>
    <property type="molecule type" value="Genomic_DNA"/>
</dbReference>
<comment type="caution">
    <text evidence="1">The sequence shown here is derived from an EMBL/GenBank/DDBJ whole genome shotgun (WGS) entry which is preliminary data.</text>
</comment>
<organism evidence="1 2">
    <name type="scientific">Gigaspora margarita</name>
    <dbReference type="NCBI Taxonomy" id="4874"/>
    <lineage>
        <taxon>Eukaryota</taxon>
        <taxon>Fungi</taxon>
        <taxon>Fungi incertae sedis</taxon>
        <taxon>Mucoromycota</taxon>
        <taxon>Glomeromycotina</taxon>
        <taxon>Glomeromycetes</taxon>
        <taxon>Diversisporales</taxon>
        <taxon>Gigasporaceae</taxon>
        <taxon>Gigaspora</taxon>
    </lineage>
</organism>
<protein>
    <submittedName>
        <fullName evidence="1">9096_t:CDS:1</fullName>
    </submittedName>
</protein>
<reference evidence="1 2" key="1">
    <citation type="submission" date="2021-06" db="EMBL/GenBank/DDBJ databases">
        <authorList>
            <person name="Kallberg Y."/>
            <person name="Tangrot J."/>
            <person name="Rosling A."/>
        </authorList>
    </citation>
    <scope>NUCLEOTIDE SEQUENCE [LARGE SCALE GENOMIC DNA]</scope>
    <source>
        <strain evidence="1 2">120-4 pot B 10/14</strain>
    </source>
</reference>
<evidence type="ECO:0000313" key="2">
    <source>
        <dbReference type="Proteomes" id="UP000789901"/>
    </source>
</evidence>
<feature type="non-terminal residue" evidence="1">
    <location>
        <position position="59"/>
    </location>
</feature>
<proteinExistence type="predicted"/>
<sequence>MEKVNNDSISISLTCDLWTGKNRQGFLGITCSYLDHNFRFHEITLSIEHTCHPHTAENI</sequence>
<accession>A0ABN7X4Y6</accession>